<dbReference type="SUPFAM" id="SSF69118">
    <property type="entry name" value="AhpD-like"/>
    <property type="match status" value="1"/>
</dbReference>
<keyword evidence="3" id="KW-1185">Reference proteome</keyword>
<comment type="caution">
    <text evidence="2">The sequence shown here is derived from an EMBL/GenBank/DDBJ whole genome shotgun (WGS) entry which is preliminary data.</text>
</comment>
<evidence type="ECO:0000313" key="3">
    <source>
        <dbReference type="Proteomes" id="UP000321907"/>
    </source>
</evidence>
<accession>A0A5C7FYR6</accession>
<dbReference type="EMBL" id="VOXD01000005">
    <property type="protein sequence ID" value="TXF90819.1"/>
    <property type="molecule type" value="Genomic_DNA"/>
</dbReference>
<name>A0A5C7FYR6_9BACT</name>
<dbReference type="InterPro" id="IPR003779">
    <property type="entry name" value="CMD-like"/>
</dbReference>
<evidence type="ECO:0000313" key="2">
    <source>
        <dbReference type="EMBL" id="TXF90819.1"/>
    </source>
</evidence>
<evidence type="ECO:0000259" key="1">
    <source>
        <dbReference type="Pfam" id="PF02627"/>
    </source>
</evidence>
<dbReference type="Gene3D" id="1.20.1290.10">
    <property type="entry name" value="AhpD-like"/>
    <property type="match status" value="1"/>
</dbReference>
<dbReference type="OrthoDB" id="9808310at2"/>
<protein>
    <submittedName>
        <fullName evidence="2">Carboxymuconolactone decarboxylase family protein</fullName>
    </submittedName>
</protein>
<dbReference type="AlphaFoldDB" id="A0A5C7FYR6"/>
<organism evidence="2 3">
    <name type="scientific">Neolewinella aurantiaca</name>
    <dbReference type="NCBI Taxonomy" id="2602767"/>
    <lineage>
        <taxon>Bacteria</taxon>
        <taxon>Pseudomonadati</taxon>
        <taxon>Bacteroidota</taxon>
        <taxon>Saprospiria</taxon>
        <taxon>Saprospirales</taxon>
        <taxon>Lewinellaceae</taxon>
        <taxon>Neolewinella</taxon>
    </lineage>
</organism>
<feature type="domain" description="Carboxymuconolactone decarboxylase-like" evidence="1">
    <location>
        <begin position="46"/>
        <end position="102"/>
    </location>
</feature>
<dbReference type="PANTHER" id="PTHR35446">
    <property type="entry name" value="SI:CH211-175M2.5"/>
    <property type="match status" value="1"/>
</dbReference>
<sequence>MSTFNIPTRTEVSAGNQTIFDQLEKGLGFVPNLYATFAHSENALGNFLGFANGKTSLSAKEKEVIDLAVSEVNSCNYCLAAHTAIAKGAGFTEEQTLELREGYASFDSKLDALATFASETAAQRGKPSSESIEALLAAGYTRENIVDAVLAIGTITVTNYLHGITKVAVDFPAAPELAVA</sequence>
<dbReference type="GO" id="GO:0051920">
    <property type="term" value="F:peroxiredoxin activity"/>
    <property type="evidence" value="ECO:0007669"/>
    <property type="project" value="InterPro"/>
</dbReference>
<dbReference type="RefSeq" id="WP_147929647.1">
    <property type="nucleotide sequence ID" value="NZ_VOXD01000005.1"/>
</dbReference>
<dbReference type="InterPro" id="IPR029032">
    <property type="entry name" value="AhpD-like"/>
</dbReference>
<dbReference type="InterPro" id="IPR004675">
    <property type="entry name" value="AhpD_core"/>
</dbReference>
<gene>
    <name evidence="2" type="ORF">FUA23_05100</name>
</gene>
<dbReference type="Proteomes" id="UP000321907">
    <property type="component" value="Unassembled WGS sequence"/>
</dbReference>
<dbReference type="PANTHER" id="PTHR35446:SF3">
    <property type="entry name" value="CMD DOMAIN-CONTAINING PROTEIN"/>
    <property type="match status" value="1"/>
</dbReference>
<proteinExistence type="predicted"/>
<dbReference type="Pfam" id="PF02627">
    <property type="entry name" value="CMD"/>
    <property type="match status" value="1"/>
</dbReference>
<reference evidence="2 3" key="1">
    <citation type="submission" date="2019-08" db="EMBL/GenBank/DDBJ databases">
        <title>Lewinella sp. strain SSH13 Genome sequencing and assembly.</title>
        <authorList>
            <person name="Kim I."/>
        </authorList>
    </citation>
    <scope>NUCLEOTIDE SEQUENCE [LARGE SCALE GENOMIC DNA]</scope>
    <source>
        <strain evidence="2 3">SSH13</strain>
    </source>
</reference>
<dbReference type="NCBIfam" id="TIGR00778">
    <property type="entry name" value="ahpD_dom"/>
    <property type="match status" value="1"/>
</dbReference>